<comment type="caution">
    <text evidence="2">The sequence shown here is derived from an EMBL/GenBank/DDBJ whole genome shotgun (WGS) entry which is preliminary data.</text>
</comment>
<sequence length="118" mass="12563">MRDSPSDNDRIQFPQQHPAACASPPWHRTLGLGSSTMNCDETQTELMWDCADVTGVAKGRQRARLVASVATLGEAKTSDDLGGKVQVLGGACLAVSQGASQLVEDRLKIKVRSVLTVV</sequence>
<evidence type="ECO:0000313" key="2">
    <source>
        <dbReference type="EMBL" id="KAK8398276.1"/>
    </source>
</evidence>
<proteinExistence type="predicted"/>
<gene>
    <name evidence="2" type="ORF">O3P69_003887</name>
</gene>
<dbReference type="EMBL" id="JARAKH010000012">
    <property type="protein sequence ID" value="KAK8398276.1"/>
    <property type="molecule type" value="Genomic_DNA"/>
</dbReference>
<feature type="region of interest" description="Disordered" evidence="1">
    <location>
        <begin position="1"/>
        <end position="25"/>
    </location>
</feature>
<protein>
    <submittedName>
        <fullName evidence="2">Uncharacterized protein</fullName>
    </submittedName>
</protein>
<dbReference type="AlphaFoldDB" id="A0AAW0UFQ9"/>
<reference evidence="2 3" key="1">
    <citation type="submission" date="2023-03" db="EMBL/GenBank/DDBJ databases">
        <title>High-quality genome of Scylla paramamosain provides insights in environmental adaptation.</title>
        <authorList>
            <person name="Zhang L."/>
        </authorList>
    </citation>
    <scope>NUCLEOTIDE SEQUENCE [LARGE SCALE GENOMIC DNA]</scope>
    <source>
        <strain evidence="2">LZ_2023a</strain>
        <tissue evidence="2">Muscle</tissue>
    </source>
</reference>
<evidence type="ECO:0000313" key="3">
    <source>
        <dbReference type="Proteomes" id="UP001487740"/>
    </source>
</evidence>
<accession>A0AAW0UFQ9</accession>
<organism evidence="2 3">
    <name type="scientific">Scylla paramamosain</name>
    <name type="common">Mud crab</name>
    <dbReference type="NCBI Taxonomy" id="85552"/>
    <lineage>
        <taxon>Eukaryota</taxon>
        <taxon>Metazoa</taxon>
        <taxon>Ecdysozoa</taxon>
        <taxon>Arthropoda</taxon>
        <taxon>Crustacea</taxon>
        <taxon>Multicrustacea</taxon>
        <taxon>Malacostraca</taxon>
        <taxon>Eumalacostraca</taxon>
        <taxon>Eucarida</taxon>
        <taxon>Decapoda</taxon>
        <taxon>Pleocyemata</taxon>
        <taxon>Brachyura</taxon>
        <taxon>Eubrachyura</taxon>
        <taxon>Portunoidea</taxon>
        <taxon>Portunidae</taxon>
        <taxon>Portuninae</taxon>
        <taxon>Scylla</taxon>
    </lineage>
</organism>
<feature type="compositionally biased region" description="Basic and acidic residues" evidence="1">
    <location>
        <begin position="1"/>
        <end position="10"/>
    </location>
</feature>
<dbReference type="Proteomes" id="UP001487740">
    <property type="component" value="Unassembled WGS sequence"/>
</dbReference>
<keyword evidence="3" id="KW-1185">Reference proteome</keyword>
<evidence type="ECO:0000256" key="1">
    <source>
        <dbReference type="SAM" id="MobiDB-lite"/>
    </source>
</evidence>
<name>A0AAW0UFQ9_SCYPA</name>